<gene>
    <name evidence="2" type="ORF">SDC9_109695</name>
</gene>
<reference evidence="2" key="1">
    <citation type="submission" date="2019-08" db="EMBL/GenBank/DDBJ databases">
        <authorList>
            <person name="Kucharzyk K."/>
            <person name="Murdoch R.W."/>
            <person name="Higgins S."/>
            <person name="Loffler F."/>
        </authorList>
    </citation>
    <scope>NUCLEOTIDE SEQUENCE</scope>
</reference>
<dbReference type="Pfam" id="PF10091">
    <property type="entry name" value="Glycoamylase"/>
    <property type="match status" value="1"/>
</dbReference>
<feature type="domain" description="Glycoamylase-like" evidence="1">
    <location>
        <begin position="288"/>
        <end position="508"/>
    </location>
</feature>
<evidence type="ECO:0000313" key="2">
    <source>
        <dbReference type="EMBL" id="MPM62817.1"/>
    </source>
</evidence>
<dbReference type="Gene3D" id="1.50.10.140">
    <property type="match status" value="1"/>
</dbReference>
<dbReference type="InterPro" id="IPR019282">
    <property type="entry name" value="Glycoamylase-like_cons_dom"/>
</dbReference>
<accession>A0A645BBX1</accession>
<comment type="caution">
    <text evidence="2">The sequence shown here is derived from an EMBL/GenBank/DDBJ whole genome shotgun (WGS) entry which is preliminary data.</text>
</comment>
<name>A0A645BBX1_9ZZZZ</name>
<dbReference type="EMBL" id="VSSQ01019063">
    <property type="protein sequence ID" value="MPM62817.1"/>
    <property type="molecule type" value="Genomic_DNA"/>
</dbReference>
<protein>
    <recommendedName>
        <fullName evidence="1">Glycoamylase-like domain-containing protein</fullName>
    </recommendedName>
</protein>
<organism evidence="2">
    <name type="scientific">bioreactor metagenome</name>
    <dbReference type="NCBI Taxonomy" id="1076179"/>
    <lineage>
        <taxon>unclassified sequences</taxon>
        <taxon>metagenomes</taxon>
        <taxon>ecological metagenomes</taxon>
    </lineage>
</organism>
<dbReference type="PIRSF" id="PIRSF028431">
    <property type="entry name" value="UCP028431"/>
    <property type="match status" value="1"/>
</dbReference>
<dbReference type="AlphaFoldDB" id="A0A645BBX1"/>
<proteinExistence type="predicted"/>
<dbReference type="InterPro" id="IPR016883">
    <property type="entry name" value="UCP028431"/>
</dbReference>
<sequence length="523" mass="59674">MRKIIAMLFILISGGVATANTAYIVPFELKAQAYPAHVELSWVNRTGFQYEIYRSVNQGKRFDYCGTTTAAYYLDFFGKPVEKEQVFVYRILPKGLSVRSDDAKKFEVKLTVYPPTDEALLDMTQRYTTRYFYDFAEPISGMARERSNDVNGEIVTTGGTGFGIMALIAGTERNYLTRQATYKTITKIVTFLEKIERFHGAWAHWYDARTGKAFSFSKYDDGGDLVETAFLVQGLLTAREYFRDGNPQERLLAGRITQLWESVEWDWYTQGTDSLYWHWSKNYGWKMNHRIKGFDETLITYVLAASSPTYPISRSVYDVSFKTSPYYLNGKSYYGIKLDLGMDYGGPLFFTHYSFLGLNPKGLKDEHTDYFERNRAHVLIHRAYAIDNPKKHAGYGANCWGFTSSDDPLVGYASHHPGTDADNGTISPTAALSSVVYAPEESLAVLRHLYYDRGKNLLGKYGFYDAFNPGMVEGQQVVKSYLAIDQGPIAVMIENYRSGLIWKLFMRQEEIRQGLKNIGFILK</sequence>
<evidence type="ECO:0000259" key="1">
    <source>
        <dbReference type="Pfam" id="PF10091"/>
    </source>
</evidence>